<gene>
    <name evidence="2" type="ORF">HNQ65_000978</name>
</gene>
<evidence type="ECO:0000313" key="2">
    <source>
        <dbReference type="EMBL" id="MBB5031424.1"/>
    </source>
</evidence>
<feature type="chain" id="PRO_5031145534" evidence="1">
    <location>
        <begin position="19"/>
        <end position="249"/>
    </location>
</feature>
<protein>
    <submittedName>
        <fullName evidence="2">Uncharacterized protein</fullName>
    </submittedName>
</protein>
<keyword evidence="3" id="KW-1185">Reference proteome</keyword>
<proteinExistence type="predicted"/>
<dbReference type="RefSeq" id="WP_184338347.1">
    <property type="nucleotide sequence ID" value="NZ_JACHIG010000001.1"/>
</dbReference>
<organism evidence="2 3">
    <name type="scientific">Prosthecobacter vanneervenii</name>
    <dbReference type="NCBI Taxonomy" id="48466"/>
    <lineage>
        <taxon>Bacteria</taxon>
        <taxon>Pseudomonadati</taxon>
        <taxon>Verrucomicrobiota</taxon>
        <taxon>Verrucomicrobiia</taxon>
        <taxon>Verrucomicrobiales</taxon>
        <taxon>Verrucomicrobiaceae</taxon>
        <taxon>Prosthecobacter</taxon>
    </lineage>
</organism>
<name>A0A7W7Y8A7_9BACT</name>
<dbReference type="AlphaFoldDB" id="A0A7W7Y8A7"/>
<dbReference type="Proteomes" id="UP000590740">
    <property type="component" value="Unassembled WGS sequence"/>
</dbReference>
<dbReference type="EMBL" id="JACHIG010000001">
    <property type="protein sequence ID" value="MBB5031424.1"/>
    <property type="molecule type" value="Genomic_DNA"/>
</dbReference>
<reference evidence="2 3" key="1">
    <citation type="submission" date="2020-08" db="EMBL/GenBank/DDBJ databases">
        <title>Genomic Encyclopedia of Type Strains, Phase IV (KMG-IV): sequencing the most valuable type-strain genomes for metagenomic binning, comparative biology and taxonomic classification.</title>
        <authorList>
            <person name="Goeker M."/>
        </authorList>
    </citation>
    <scope>NUCLEOTIDE SEQUENCE [LARGE SCALE GENOMIC DNA]</scope>
    <source>
        <strain evidence="2 3">DSM 12252</strain>
    </source>
</reference>
<sequence>MKPLLHLFQLLAALPLFASDLPIRMSTRWLGDRVAMHKIMTATIEGYANELRIIGDGLRAAQATTSGERKTVIDASLQSLDAIMQRQDAGGTFSLLSLVNLLHSNNTDESPRILPGISNASAQSTLNYLIDGIFTARMTFAADVVGDQEMESMIRFYAGNPAQTSEGSWQQTNTMLFVFGDRLLKILATKAPDRIDAFYKAVLDARKSAQSGPESDEEAISDAEKPTAGQLRAYEATFCKLEALAAKGA</sequence>
<comment type="caution">
    <text evidence="2">The sequence shown here is derived from an EMBL/GenBank/DDBJ whole genome shotgun (WGS) entry which is preliminary data.</text>
</comment>
<keyword evidence="1" id="KW-0732">Signal</keyword>
<evidence type="ECO:0000256" key="1">
    <source>
        <dbReference type="SAM" id="SignalP"/>
    </source>
</evidence>
<feature type="signal peptide" evidence="1">
    <location>
        <begin position="1"/>
        <end position="18"/>
    </location>
</feature>
<evidence type="ECO:0000313" key="3">
    <source>
        <dbReference type="Proteomes" id="UP000590740"/>
    </source>
</evidence>
<accession>A0A7W7Y8A7</accession>